<sequence length="122" mass="13676">MVHLNDSRCDSSRGEAGVLMAITGYGLTPPVGGTHFHRQRTSPNHYCTHLGNESANISDYFSFTFSWCPPTTGLERKEGTHKPMYLGPFLELPRTAWEDSVIMHFSNQRNCLLCLAKMKGVN</sequence>
<evidence type="ECO:0000313" key="2">
    <source>
        <dbReference type="Proteomes" id="UP000499080"/>
    </source>
</evidence>
<accession>A0A4Y2D1A0</accession>
<comment type="caution">
    <text evidence="1">The sequence shown here is derived from an EMBL/GenBank/DDBJ whole genome shotgun (WGS) entry which is preliminary data.</text>
</comment>
<gene>
    <name evidence="1" type="ORF">AVEN_101800_1</name>
</gene>
<dbReference type="Proteomes" id="UP000499080">
    <property type="component" value="Unassembled WGS sequence"/>
</dbReference>
<evidence type="ECO:0000313" key="1">
    <source>
        <dbReference type="EMBL" id="GBM09754.1"/>
    </source>
</evidence>
<protein>
    <submittedName>
        <fullName evidence="1">Uncharacterized protein</fullName>
    </submittedName>
</protein>
<keyword evidence="2" id="KW-1185">Reference proteome</keyword>
<name>A0A4Y2D1A0_ARAVE</name>
<dbReference type="AlphaFoldDB" id="A0A4Y2D1A0"/>
<proteinExistence type="predicted"/>
<dbReference type="EMBL" id="BGPR01000275">
    <property type="protein sequence ID" value="GBM09754.1"/>
    <property type="molecule type" value="Genomic_DNA"/>
</dbReference>
<organism evidence="1 2">
    <name type="scientific">Araneus ventricosus</name>
    <name type="common">Orbweaver spider</name>
    <name type="synonym">Epeira ventricosa</name>
    <dbReference type="NCBI Taxonomy" id="182803"/>
    <lineage>
        <taxon>Eukaryota</taxon>
        <taxon>Metazoa</taxon>
        <taxon>Ecdysozoa</taxon>
        <taxon>Arthropoda</taxon>
        <taxon>Chelicerata</taxon>
        <taxon>Arachnida</taxon>
        <taxon>Araneae</taxon>
        <taxon>Araneomorphae</taxon>
        <taxon>Entelegynae</taxon>
        <taxon>Araneoidea</taxon>
        <taxon>Araneidae</taxon>
        <taxon>Araneus</taxon>
    </lineage>
</organism>
<reference evidence="1 2" key="1">
    <citation type="journal article" date="2019" name="Sci. Rep.">
        <title>Orb-weaving spider Araneus ventricosus genome elucidates the spidroin gene catalogue.</title>
        <authorList>
            <person name="Kono N."/>
            <person name="Nakamura H."/>
            <person name="Ohtoshi R."/>
            <person name="Moran D.A.P."/>
            <person name="Shinohara A."/>
            <person name="Yoshida Y."/>
            <person name="Fujiwara M."/>
            <person name="Mori M."/>
            <person name="Tomita M."/>
            <person name="Arakawa K."/>
        </authorList>
    </citation>
    <scope>NUCLEOTIDE SEQUENCE [LARGE SCALE GENOMIC DNA]</scope>
</reference>